<proteinExistence type="predicted"/>
<keyword evidence="2" id="KW-1185">Reference proteome</keyword>
<dbReference type="Proteomes" id="UP000612893">
    <property type="component" value="Unassembled WGS sequence"/>
</dbReference>
<evidence type="ECO:0000313" key="2">
    <source>
        <dbReference type="Proteomes" id="UP000612893"/>
    </source>
</evidence>
<evidence type="ECO:0000313" key="1">
    <source>
        <dbReference type="EMBL" id="MBJ7597338.1"/>
    </source>
</evidence>
<dbReference type="AlphaFoldDB" id="A0A934K814"/>
<comment type="caution">
    <text evidence="1">The sequence shown here is derived from an EMBL/GenBank/DDBJ whole genome shotgun (WGS) entry which is preliminary data.</text>
</comment>
<organism evidence="1 2">
    <name type="scientific">Candidatus Nephthysia bennettiae</name>
    <dbReference type="NCBI Taxonomy" id="3127016"/>
    <lineage>
        <taxon>Bacteria</taxon>
        <taxon>Bacillati</taxon>
        <taxon>Candidatus Dormiibacterota</taxon>
        <taxon>Candidatus Dormibacteria</taxon>
        <taxon>Candidatus Dormibacterales</taxon>
        <taxon>Candidatus Dormibacteraceae</taxon>
        <taxon>Candidatus Nephthysia</taxon>
    </lineage>
</organism>
<accession>A0A934K814</accession>
<dbReference type="RefSeq" id="WP_338199482.1">
    <property type="nucleotide sequence ID" value="NZ_JAEKNR010000054.1"/>
</dbReference>
<name>A0A934K814_9BACT</name>
<reference evidence="1" key="1">
    <citation type="submission" date="2020-10" db="EMBL/GenBank/DDBJ databases">
        <title>Ca. Dormibacterota MAGs.</title>
        <authorList>
            <person name="Montgomery K."/>
        </authorList>
    </citation>
    <scope>NUCLEOTIDE SEQUENCE [LARGE SCALE GENOMIC DNA]</scope>
    <source>
        <strain evidence="1">SC8812_S17_10</strain>
    </source>
</reference>
<dbReference type="EMBL" id="JAEKNR010000054">
    <property type="protein sequence ID" value="MBJ7597338.1"/>
    <property type="molecule type" value="Genomic_DNA"/>
</dbReference>
<gene>
    <name evidence="1" type="ORF">JF922_04530</name>
</gene>
<protein>
    <submittedName>
        <fullName evidence="1">Helix-turn-helix domain-containing protein</fullName>
    </submittedName>
</protein>
<sequence length="151" mass="16626">MAGLADAKRDRKGPLKATLEVVAFVRTTKQEQPGLSGADLGVMLKERFGIQLHRRTVERLLHIKNGSWRRRLQADWEPAYEEMRATALAGKASPDAAMAARFAQFGAAGLARQPACWEVIVSQAPEPRWTGSDPRRATLQSAYRITLGGSQ</sequence>